<accession>A0ABP0LP75</accession>
<protein>
    <submittedName>
        <fullName evidence="1">Uncharacterized protein</fullName>
    </submittedName>
</protein>
<evidence type="ECO:0000313" key="1">
    <source>
        <dbReference type="EMBL" id="CAK9040778.1"/>
    </source>
</evidence>
<keyword evidence="2" id="KW-1185">Reference proteome</keyword>
<sequence>MCDAVFIQANDATGDIVALKTLRDLQVLLLANTQVSGDIAALKTLRGLQGLDLSNTQVSGDIDALKTLGRVEGVSLANTQVSGDIDALKTLGRLQDLDLENTQVSGDIEALKTLVGLQALSLANTLQVSGDIDALKTLGHLQWLYLENTQVSGRIDALKTLGNLQWLFLQNTQVSGDIAALKTLAHLQHLHLGNTQVTGNVDALKTLRDLQRLYLENTQVTGNIDALKTLGDLQELDLSNTSAKGNVTIAIQWKKLEKLNLRATSVSGWIDPSTWKGCCQQLRTLDLAATGSVDRCRLNASIEDLLYPLLDSSLVTVGASACGLVGDVPHLSGVAARKDGMAFSKYYGKLAQSLQVLDLSSNRLASLPAVPVATRLVLSQNEIPITVTPSALAEALRKGAEVWLEHAEVANWQELELSLPKELQLQETFGETREGFACKQLVEPLLRVTPSVFMPERMCACQPGYKGSAIHCSPCQDNTYTNATNSARCDPCPLHSVAPDGAASWRSCRCLFGEIQWHQGALRCQCLRETALVDEPDGTL</sequence>
<dbReference type="Proteomes" id="UP001642484">
    <property type="component" value="Unassembled WGS sequence"/>
</dbReference>
<dbReference type="PROSITE" id="PS51450">
    <property type="entry name" value="LRR"/>
    <property type="match status" value="1"/>
</dbReference>
<proteinExistence type="predicted"/>
<organism evidence="1 2">
    <name type="scientific">Durusdinium trenchii</name>
    <dbReference type="NCBI Taxonomy" id="1381693"/>
    <lineage>
        <taxon>Eukaryota</taxon>
        <taxon>Sar</taxon>
        <taxon>Alveolata</taxon>
        <taxon>Dinophyceae</taxon>
        <taxon>Suessiales</taxon>
        <taxon>Symbiodiniaceae</taxon>
        <taxon>Durusdinium</taxon>
    </lineage>
</organism>
<dbReference type="PANTHER" id="PTHR48057">
    <property type="entry name" value="LEUCINE-RICH REPEAT SERINE/THREONINE-PROTEIN KINASE 1"/>
    <property type="match status" value="1"/>
</dbReference>
<gene>
    <name evidence="1" type="ORF">CCMP2556_LOCUS21923</name>
</gene>
<dbReference type="PANTHER" id="PTHR48057:SF7">
    <property type="entry name" value="LEUCINE-RICH REPEAT SERINE_THREONINE-PROTEIN KINASE 1"/>
    <property type="match status" value="1"/>
</dbReference>
<dbReference type="InterPro" id="IPR052595">
    <property type="entry name" value="LRRC69/RLP"/>
</dbReference>
<dbReference type="Pfam" id="PF00560">
    <property type="entry name" value="LRR_1"/>
    <property type="match status" value="1"/>
</dbReference>
<name>A0ABP0LP75_9DINO</name>
<reference evidence="1 2" key="1">
    <citation type="submission" date="2024-02" db="EMBL/GenBank/DDBJ databases">
        <authorList>
            <person name="Chen Y."/>
            <person name="Shah S."/>
            <person name="Dougan E. K."/>
            <person name="Thang M."/>
            <person name="Chan C."/>
        </authorList>
    </citation>
    <scope>NUCLEOTIDE SEQUENCE [LARGE SCALE GENOMIC DNA]</scope>
</reference>
<dbReference type="Gene3D" id="2.10.50.10">
    <property type="entry name" value="Tumor Necrosis Factor Receptor, subunit A, domain 2"/>
    <property type="match status" value="1"/>
</dbReference>
<dbReference type="Gene3D" id="3.80.10.10">
    <property type="entry name" value="Ribonuclease Inhibitor"/>
    <property type="match status" value="3"/>
</dbReference>
<dbReference type="InterPro" id="IPR001611">
    <property type="entry name" value="Leu-rich_rpt"/>
</dbReference>
<dbReference type="InterPro" id="IPR032675">
    <property type="entry name" value="LRR_dom_sf"/>
</dbReference>
<evidence type="ECO:0000313" key="2">
    <source>
        <dbReference type="Proteomes" id="UP001642484"/>
    </source>
</evidence>
<dbReference type="SUPFAM" id="SSF52058">
    <property type="entry name" value="L domain-like"/>
    <property type="match status" value="2"/>
</dbReference>
<dbReference type="EMBL" id="CAXAMN010013425">
    <property type="protein sequence ID" value="CAK9040778.1"/>
    <property type="molecule type" value="Genomic_DNA"/>
</dbReference>
<comment type="caution">
    <text evidence="1">The sequence shown here is derived from an EMBL/GenBank/DDBJ whole genome shotgun (WGS) entry which is preliminary data.</text>
</comment>